<dbReference type="RefSeq" id="WP_343985968.1">
    <property type="nucleotide sequence ID" value="NZ_BAAANB010000001.1"/>
</dbReference>
<evidence type="ECO:0000313" key="10">
    <source>
        <dbReference type="Proteomes" id="UP001501285"/>
    </source>
</evidence>
<evidence type="ECO:0000256" key="7">
    <source>
        <dbReference type="SAM" id="MobiDB-lite"/>
    </source>
</evidence>
<keyword evidence="5 6" id="KW-0472">Membrane</keyword>
<sequence>MSFAQVWAWFTDPANWQGTDGVPNRVLEHLFYTALTLLFALVIAVPLGAWVGHTGRMRWLVTGANAARAVPTLGLLFAVSMIVGPLIQSDLAFVIPSIAVLVLLAVPPLLSGTYAGIESVDPAARDAARGMGMTGWQVLARVEAPCALPLFLSGLRSATLQVIATATIAASVSLGGLGRYLIDGLASQDYIQMVCGSILVALLALVADGVLALLERYAVSPGISGRAPRVARSRTTGGSNDRTPDPDPTFDSTGADRPDPDPRQAAATGSGSTGPVRATASTGNPSERDRT</sequence>
<comment type="caution">
    <text evidence="9">The sequence shown here is derived from an EMBL/GenBank/DDBJ whole genome shotgun (WGS) entry which is preliminary data.</text>
</comment>
<evidence type="ECO:0000256" key="3">
    <source>
        <dbReference type="ARBA" id="ARBA00022692"/>
    </source>
</evidence>
<dbReference type="PANTHER" id="PTHR30177">
    <property type="entry name" value="GLYCINE BETAINE/L-PROLINE TRANSPORT SYSTEM PERMEASE PROTEIN PROW"/>
    <property type="match status" value="1"/>
</dbReference>
<dbReference type="InterPro" id="IPR035906">
    <property type="entry name" value="MetI-like_sf"/>
</dbReference>
<feature type="transmembrane region" description="Helical" evidence="6">
    <location>
        <begin position="162"/>
        <end position="182"/>
    </location>
</feature>
<dbReference type="CDD" id="cd06261">
    <property type="entry name" value="TM_PBP2"/>
    <property type="match status" value="1"/>
</dbReference>
<dbReference type="Gene3D" id="1.10.3720.10">
    <property type="entry name" value="MetI-like"/>
    <property type="match status" value="1"/>
</dbReference>
<feature type="transmembrane region" description="Helical" evidence="6">
    <location>
        <begin position="93"/>
        <end position="117"/>
    </location>
</feature>
<gene>
    <name evidence="9" type="ORF">GCM10009740_01280</name>
</gene>
<name>A0ABN2TRV1_9MICO</name>
<dbReference type="InterPro" id="IPR051204">
    <property type="entry name" value="ABC_transp_perm/SBD"/>
</dbReference>
<dbReference type="Pfam" id="PF00528">
    <property type="entry name" value="BPD_transp_1"/>
    <property type="match status" value="1"/>
</dbReference>
<dbReference type="Proteomes" id="UP001501285">
    <property type="component" value="Unassembled WGS sequence"/>
</dbReference>
<evidence type="ECO:0000256" key="4">
    <source>
        <dbReference type="ARBA" id="ARBA00022989"/>
    </source>
</evidence>
<evidence type="ECO:0000259" key="8">
    <source>
        <dbReference type="PROSITE" id="PS50928"/>
    </source>
</evidence>
<feature type="region of interest" description="Disordered" evidence="7">
    <location>
        <begin position="225"/>
        <end position="291"/>
    </location>
</feature>
<keyword evidence="10" id="KW-1185">Reference proteome</keyword>
<feature type="transmembrane region" description="Helical" evidence="6">
    <location>
        <begin position="194"/>
        <end position="214"/>
    </location>
</feature>
<evidence type="ECO:0000256" key="6">
    <source>
        <dbReference type="RuleBase" id="RU363032"/>
    </source>
</evidence>
<keyword evidence="3 6" id="KW-0812">Transmembrane</keyword>
<accession>A0ABN2TRV1</accession>
<dbReference type="SUPFAM" id="SSF161098">
    <property type="entry name" value="MetI-like"/>
    <property type="match status" value="1"/>
</dbReference>
<keyword evidence="4 6" id="KW-1133">Transmembrane helix</keyword>
<proteinExistence type="inferred from homology"/>
<protein>
    <recommendedName>
        <fullName evidence="8">ABC transmembrane type-1 domain-containing protein</fullName>
    </recommendedName>
</protein>
<dbReference type="InterPro" id="IPR000515">
    <property type="entry name" value="MetI-like"/>
</dbReference>
<dbReference type="PANTHER" id="PTHR30177:SF33">
    <property type="entry name" value="POSSIBLE OSMOPROTECTANT (GLYCINE BETAINE_CARNITINE_CHOLINE_L-PROLINE) TRANSPORT INTEGRAL MEMBRANE PROTEIN ABC TRANSPORTER PROZ"/>
    <property type="match status" value="1"/>
</dbReference>
<feature type="transmembrane region" description="Helical" evidence="6">
    <location>
        <begin position="65"/>
        <end position="87"/>
    </location>
</feature>
<reference evidence="9 10" key="1">
    <citation type="journal article" date="2019" name="Int. J. Syst. Evol. Microbiol.">
        <title>The Global Catalogue of Microorganisms (GCM) 10K type strain sequencing project: providing services to taxonomists for standard genome sequencing and annotation.</title>
        <authorList>
            <consortium name="The Broad Institute Genomics Platform"/>
            <consortium name="The Broad Institute Genome Sequencing Center for Infectious Disease"/>
            <person name="Wu L."/>
            <person name="Ma J."/>
        </authorList>
    </citation>
    <scope>NUCLEOTIDE SEQUENCE [LARGE SCALE GENOMIC DNA]</scope>
    <source>
        <strain evidence="9 10">JCM 14283</strain>
    </source>
</reference>
<evidence type="ECO:0000256" key="1">
    <source>
        <dbReference type="ARBA" id="ARBA00004141"/>
    </source>
</evidence>
<dbReference type="EMBL" id="BAAANB010000001">
    <property type="protein sequence ID" value="GAA2017546.1"/>
    <property type="molecule type" value="Genomic_DNA"/>
</dbReference>
<organism evidence="9 10">
    <name type="scientific">Terrabacter terrae</name>
    <dbReference type="NCBI Taxonomy" id="318434"/>
    <lineage>
        <taxon>Bacteria</taxon>
        <taxon>Bacillati</taxon>
        <taxon>Actinomycetota</taxon>
        <taxon>Actinomycetes</taxon>
        <taxon>Micrococcales</taxon>
        <taxon>Intrasporangiaceae</taxon>
        <taxon>Terrabacter</taxon>
    </lineage>
</organism>
<comment type="subcellular location">
    <subcellularLocation>
        <location evidence="6">Cell membrane</location>
        <topology evidence="6">Multi-pass membrane protein</topology>
    </subcellularLocation>
    <subcellularLocation>
        <location evidence="1">Membrane</location>
        <topology evidence="1">Multi-pass membrane protein</topology>
    </subcellularLocation>
</comment>
<evidence type="ECO:0000256" key="2">
    <source>
        <dbReference type="ARBA" id="ARBA00022448"/>
    </source>
</evidence>
<dbReference type="PROSITE" id="PS50928">
    <property type="entry name" value="ABC_TM1"/>
    <property type="match status" value="1"/>
</dbReference>
<evidence type="ECO:0000256" key="5">
    <source>
        <dbReference type="ARBA" id="ARBA00023136"/>
    </source>
</evidence>
<feature type="transmembrane region" description="Helical" evidence="6">
    <location>
        <begin position="30"/>
        <end position="53"/>
    </location>
</feature>
<feature type="domain" description="ABC transmembrane type-1" evidence="8">
    <location>
        <begin position="26"/>
        <end position="211"/>
    </location>
</feature>
<keyword evidence="2 6" id="KW-0813">Transport</keyword>
<evidence type="ECO:0000313" key="9">
    <source>
        <dbReference type="EMBL" id="GAA2017546.1"/>
    </source>
</evidence>
<comment type="similarity">
    <text evidence="6">Belongs to the binding-protein-dependent transport system permease family.</text>
</comment>